<dbReference type="SUPFAM" id="SSF48557">
    <property type="entry name" value="L-aspartase-like"/>
    <property type="match status" value="1"/>
</dbReference>
<evidence type="ECO:0000259" key="1">
    <source>
        <dbReference type="SMART" id="SM00998"/>
    </source>
</evidence>
<dbReference type="EMBL" id="CAEZZS010000001">
    <property type="protein sequence ID" value="CAB4766563.1"/>
    <property type="molecule type" value="Genomic_DNA"/>
</dbReference>
<dbReference type="EMBL" id="CAFBPY010000002">
    <property type="protein sequence ID" value="CAB5033069.1"/>
    <property type="molecule type" value="Genomic_DNA"/>
</dbReference>
<dbReference type="Gene3D" id="1.20.200.10">
    <property type="entry name" value="Fumarase/aspartase (Central domain)"/>
    <property type="match status" value="1"/>
</dbReference>
<proteinExistence type="predicted"/>
<dbReference type="Pfam" id="PF00206">
    <property type="entry name" value="Lyase_1"/>
    <property type="match status" value="1"/>
</dbReference>
<accession>A0A6J7DQB1</accession>
<evidence type="ECO:0000313" key="5">
    <source>
        <dbReference type="EMBL" id="CAB5033069.1"/>
    </source>
</evidence>
<dbReference type="InterPro" id="IPR019468">
    <property type="entry name" value="AdenyloSucc_lyase_C"/>
</dbReference>
<dbReference type="SMART" id="SM00998">
    <property type="entry name" value="ADSL_C"/>
    <property type="match status" value="1"/>
</dbReference>
<dbReference type="InterPro" id="IPR008948">
    <property type="entry name" value="L-Aspartase-like"/>
</dbReference>
<feature type="domain" description="Adenylosuccinate lyase C-terminal" evidence="1">
    <location>
        <begin position="364"/>
        <end position="440"/>
    </location>
</feature>
<name>A0A6J7DQB1_9ZZZZ</name>
<dbReference type="PANTHER" id="PTHR43172">
    <property type="entry name" value="ADENYLOSUCCINATE LYASE"/>
    <property type="match status" value="1"/>
</dbReference>
<evidence type="ECO:0000313" key="2">
    <source>
        <dbReference type="EMBL" id="CAB4603606.1"/>
    </source>
</evidence>
<evidence type="ECO:0000313" key="3">
    <source>
        <dbReference type="EMBL" id="CAB4766563.1"/>
    </source>
</evidence>
<protein>
    <submittedName>
        <fullName evidence="4">Unannotated protein</fullName>
    </submittedName>
</protein>
<dbReference type="InterPro" id="IPR000362">
    <property type="entry name" value="Fumarate_lyase_fam"/>
</dbReference>
<dbReference type="PRINTS" id="PR00149">
    <property type="entry name" value="FUMRATELYASE"/>
</dbReference>
<dbReference type="AlphaFoldDB" id="A0A6J7DQB1"/>
<dbReference type="EMBL" id="CAFBLI010000078">
    <property type="protein sequence ID" value="CAB4871728.1"/>
    <property type="molecule type" value="Genomic_DNA"/>
</dbReference>
<dbReference type="PRINTS" id="PR00145">
    <property type="entry name" value="ARGSUCLYASE"/>
</dbReference>
<reference evidence="4" key="1">
    <citation type="submission" date="2020-05" db="EMBL/GenBank/DDBJ databases">
        <authorList>
            <person name="Chiriac C."/>
            <person name="Salcher M."/>
            <person name="Ghai R."/>
            <person name="Kavagutti S V."/>
        </authorList>
    </citation>
    <scope>NUCLEOTIDE SEQUENCE</scope>
</reference>
<gene>
    <name evidence="2" type="ORF">UFOPK1811_00983</name>
    <name evidence="3" type="ORF">UFOPK2922_00062</name>
    <name evidence="4" type="ORF">UFOPK3306_00977</name>
    <name evidence="5" type="ORF">UFOPK4209_00036</name>
</gene>
<organism evidence="4">
    <name type="scientific">freshwater metagenome</name>
    <dbReference type="NCBI Taxonomy" id="449393"/>
    <lineage>
        <taxon>unclassified sequences</taxon>
        <taxon>metagenomes</taxon>
        <taxon>ecological metagenomes</taxon>
    </lineage>
</organism>
<dbReference type="Gene3D" id="1.10.40.30">
    <property type="entry name" value="Fumarase/aspartase (C-terminal domain)"/>
    <property type="match status" value="1"/>
</dbReference>
<dbReference type="EMBL" id="CAEZUJ010000040">
    <property type="protein sequence ID" value="CAB4603606.1"/>
    <property type="molecule type" value="Genomic_DNA"/>
</dbReference>
<dbReference type="InterPro" id="IPR022761">
    <property type="entry name" value="Fumarate_lyase_N"/>
</dbReference>
<dbReference type="GO" id="GO:0003824">
    <property type="term" value="F:catalytic activity"/>
    <property type="evidence" value="ECO:0007669"/>
    <property type="project" value="InterPro"/>
</dbReference>
<sequence>MKNNSHFNLLDWLYMDDAAAEIFSFEESVKNWIAIEIALAETQNQLGLVPDDVLVKIQGLKGFQIKDTDQFFSASVNVGYPIVELLKELNDSLEPSAQGFLHLGATTQDIMDTALAMQVKKCGELIEERIIELGDVLVKIITEHSESIMPGRTHAQHAVPITFGFKISIFLSELSRHLERIRKANHDSGSISLFGAGGTSAGYGKDSAKIRTEVAKKLNLNNVNVPWHVSRDRFIQSATAAAMIATTLTRLAREIIDLSRTEILEVAEPGGWHKGASSTMPQKRNPVMSESIIGLAITATGNAAMMFRAGEAGHERAAGEWQLEWKVLPETLVSTASALKIAVEMCSGLTVNVENMKANLNKDDGLIMAEALMIGLAPKVGRERAHDLVYSAVGIVRSEHIDLLAALKRVSKGILTDSDFTEISTDSYLGEATSICKISCKEWLAGKIS</sequence>
<evidence type="ECO:0000313" key="4">
    <source>
        <dbReference type="EMBL" id="CAB4871728.1"/>
    </source>
</evidence>